<keyword evidence="1" id="KW-0732">Signal</keyword>
<evidence type="ECO:0000313" key="3">
    <source>
        <dbReference type="Proteomes" id="UP000193411"/>
    </source>
</evidence>
<name>A0A1Y2HG61_9FUNG</name>
<feature type="chain" id="PRO_5011005506" evidence="1">
    <location>
        <begin position="19"/>
        <end position="105"/>
    </location>
</feature>
<dbReference type="AlphaFoldDB" id="A0A1Y2HG61"/>
<sequence>MISQMLVCLFLIWVITEANRLSGGSRDYSYHHYHQGYAHWRDVLYQSLSVLPSCGGWQIRRKHDSLVNAFLRRLSDAGVYAPSVCDSVLDMVPDVIGPLRPGGEH</sequence>
<accession>A0A1Y2HG61</accession>
<keyword evidence="3" id="KW-1185">Reference proteome</keyword>
<evidence type="ECO:0000313" key="2">
    <source>
        <dbReference type="EMBL" id="ORZ33529.1"/>
    </source>
</evidence>
<feature type="signal peptide" evidence="1">
    <location>
        <begin position="1"/>
        <end position="18"/>
    </location>
</feature>
<protein>
    <submittedName>
        <fullName evidence="2">Uncharacterized protein</fullName>
    </submittedName>
</protein>
<comment type="caution">
    <text evidence="2">The sequence shown here is derived from an EMBL/GenBank/DDBJ whole genome shotgun (WGS) entry which is preliminary data.</text>
</comment>
<dbReference type="Proteomes" id="UP000193411">
    <property type="component" value="Unassembled WGS sequence"/>
</dbReference>
<gene>
    <name evidence="2" type="ORF">BCR44DRAFT_1198774</name>
</gene>
<evidence type="ECO:0000256" key="1">
    <source>
        <dbReference type="SAM" id="SignalP"/>
    </source>
</evidence>
<proteinExistence type="predicted"/>
<reference evidence="2 3" key="1">
    <citation type="submission" date="2016-07" db="EMBL/GenBank/DDBJ databases">
        <title>Pervasive Adenine N6-methylation of Active Genes in Fungi.</title>
        <authorList>
            <consortium name="DOE Joint Genome Institute"/>
            <person name="Mondo S.J."/>
            <person name="Dannebaum R.O."/>
            <person name="Kuo R.C."/>
            <person name="Labutti K."/>
            <person name="Haridas S."/>
            <person name="Kuo A."/>
            <person name="Salamov A."/>
            <person name="Ahrendt S.R."/>
            <person name="Lipzen A."/>
            <person name="Sullivan W."/>
            <person name="Andreopoulos W.B."/>
            <person name="Clum A."/>
            <person name="Lindquist E."/>
            <person name="Daum C."/>
            <person name="Ramamoorthy G.K."/>
            <person name="Gryganskyi A."/>
            <person name="Culley D."/>
            <person name="Magnuson J.K."/>
            <person name="James T.Y."/>
            <person name="O'Malley M.A."/>
            <person name="Stajich J.E."/>
            <person name="Spatafora J.W."/>
            <person name="Visel A."/>
            <person name="Grigoriev I.V."/>
        </authorList>
    </citation>
    <scope>NUCLEOTIDE SEQUENCE [LARGE SCALE GENOMIC DNA]</scope>
    <source>
        <strain evidence="2 3">PL171</strain>
    </source>
</reference>
<organism evidence="2 3">
    <name type="scientific">Catenaria anguillulae PL171</name>
    <dbReference type="NCBI Taxonomy" id="765915"/>
    <lineage>
        <taxon>Eukaryota</taxon>
        <taxon>Fungi</taxon>
        <taxon>Fungi incertae sedis</taxon>
        <taxon>Blastocladiomycota</taxon>
        <taxon>Blastocladiomycetes</taxon>
        <taxon>Blastocladiales</taxon>
        <taxon>Catenariaceae</taxon>
        <taxon>Catenaria</taxon>
    </lineage>
</organism>
<dbReference type="EMBL" id="MCFL01000035">
    <property type="protein sequence ID" value="ORZ33529.1"/>
    <property type="molecule type" value="Genomic_DNA"/>
</dbReference>